<dbReference type="Gene3D" id="3.40.50.150">
    <property type="entry name" value="Vaccinia Virus protein VP39"/>
    <property type="match status" value="1"/>
</dbReference>
<feature type="compositionally biased region" description="Basic and acidic residues" evidence="6">
    <location>
        <begin position="17"/>
        <end position="31"/>
    </location>
</feature>
<dbReference type="EMBL" id="PYGE01000011">
    <property type="protein sequence ID" value="PSL02048.1"/>
    <property type="molecule type" value="Genomic_DNA"/>
</dbReference>
<dbReference type="InterPro" id="IPR001737">
    <property type="entry name" value="KsgA/Erm"/>
</dbReference>
<dbReference type="Proteomes" id="UP000243528">
    <property type="component" value="Unassembled WGS sequence"/>
</dbReference>
<dbReference type="InterPro" id="IPR029063">
    <property type="entry name" value="SAM-dependent_MTases_sf"/>
</dbReference>
<feature type="binding site" evidence="5">
    <location>
        <position position="32"/>
    </location>
    <ligand>
        <name>S-adenosyl-L-methionine</name>
        <dbReference type="ChEBI" id="CHEBI:59789"/>
    </ligand>
</feature>
<keyword evidence="3 5" id="KW-0949">S-adenosyl-L-methionine</keyword>
<feature type="binding site" evidence="5">
    <location>
        <position position="30"/>
    </location>
    <ligand>
        <name>S-adenosyl-L-methionine</name>
        <dbReference type="ChEBI" id="CHEBI:59789"/>
    </ligand>
</feature>
<keyword evidence="2 5" id="KW-0808">Transferase</keyword>
<name>A0A2P8DXT8_9ACTN</name>
<dbReference type="GO" id="GO:0003723">
    <property type="term" value="F:RNA binding"/>
    <property type="evidence" value="ECO:0007669"/>
    <property type="project" value="UniProtKB-UniRule"/>
</dbReference>
<feature type="binding site" evidence="5">
    <location>
        <position position="103"/>
    </location>
    <ligand>
        <name>S-adenosyl-L-methionine</name>
        <dbReference type="ChEBI" id="CHEBI:59789"/>
    </ligand>
</feature>
<dbReference type="CDD" id="cd02440">
    <property type="entry name" value="AdoMet_MTases"/>
    <property type="match status" value="1"/>
</dbReference>
<sequence>MSRRRSRPAHSSNHTDPSNRKTPADRSGIHLLKDPSVARRLARSSGVGPGDLVVEFGAGTGVLTTVLAASGARVVAVERHPRFVERLERRFGDDTGVRIVSADARSVPLPRRSFTVVANIPYAISTPLLRRLLGPDRTPVTGADLVVEWGFAKRMTADVPRDAETAWWRTRFDLHIADRIPAGRFDPAPSVDSAHLVVRRRNGMSPRAARAAGELLRARSRAPHRPAKEVLGAHVPKKRAHRLLTSTGIDPPAPAGSVPIALWLRLAEKIENE</sequence>
<dbReference type="SUPFAM" id="SSF53335">
    <property type="entry name" value="S-adenosyl-L-methionine-dependent methyltransferases"/>
    <property type="match status" value="1"/>
</dbReference>
<dbReference type="PANTHER" id="PTHR11727">
    <property type="entry name" value="DIMETHYLADENOSINE TRANSFERASE"/>
    <property type="match status" value="1"/>
</dbReference>
<feature type="binding site" evidence="5">
    <location>
        <position position="57"/>
    </location>
    <ligand>
        <name>S-adenosyl-L-methionine</name>
        <dbReference type="ChEBI" id="CHEBI:59789"/>
    </ligand>
</feature>
<dbReference type="RefSeq" id="WP_106538074.1">
    <property type="nucleotide sequence ID" value="NZ_PYGE01000011.1"/>
</dbReference>
<gene>
    <name evidence="8" type="ORF">CLV30_1113</name>
</gene>
<reference evidence="8 9" key="1">
    <citation type="submission" date="2018-03" db="EMBL/GenBank/DDBJ databases">
        <title>Genomic Encyclopedia of Archaeal and Bacterial Type Strains, Phase II (KMG-II): from individual species to whole genera.</title>
        <authorList>
            <person name="Goeker M."/>
        </authorList>
    </citation>
    <scope>NUCLEOTIDE SEQUENCE [LARGE SCALE GENOMIC DNA]</scope>
    <source>
        <strain evidence="8 9">DSM 45211</strain>
    </source>
</reference>
<dbReference type="Pfam" id="PF00398">
    <property type="entry name" value="RrnaAD"/>
    <property type="match status" value="1"/>
</dbReference>
<evidence type="ECO:0000256" key="1">
    <source>
        <dbReference type="ARBA" id="ARBA00022603"/>
    </source>
</evidence>
<comment type="caution">
    <text evidence="8">The sequence shown here is derived from an EMBL/GenBank/DDBJ whole genome shotgun (WGS) entry which is preliminary data.</text>
</comment>
<comment type="similarity">
    <text evidence="5">Belongs to the class I-like SAM-binding methyltransferase superfamily. rRNA adenine N(6)-methyltransferase family.</text>
</comment>
<accession>A0A2P8DXT8</accession>
<evidence type="ECO:0000259" key="7">
    <source>
        <dbReference type="SMART" id="SM00650"/>
    </source>
</evidence>
<dbReference type="AlphaFoldDB" id="A0A2P8DXT8"/>
<feature type="domain" description="Ribosomal RNA adenine methylase transferase N-terminal" evidence="7">
    <location>
        <begin position="37"/>
        <end position="202"/>
    </location>
</feature>
<evidence type="ECO:0000256" key="2">
    <source>
        <dbReference type="ARBA" id="ARBA00022679"/>
    </source>
</evidence>
<evidence type="ECO:0000256" key="3">
    <source>
        <dbReference type="ARBA" id="ARBA00022691"/>
    </source>
</evidence>
<keyword evidence="1 5" id="KW-0489">Methyltransferase</keyword>
<keyword evidence="9" id="KW-1185">Reference proteome</keyword>
<dbReference type="GO" id="GO:0000179">
    <property type="term" value="F:rRNA (adenine-N6,N6-)-dimethyltransferase activity"/>
    <property type="evidence" value="ECO:0007669"/>
    <property type="project" value="UniProtKB-UniRule"/>
</dbReference>
<feature type="region of interest" description="Disordered" evidence="6">
    <location>
        <begin position="1"/>
        <end position="31"/>
    </location>
</feature>
<dbReference type="InterPro" id="IPR020598">
    <property type="entry name" value="rRNA_Ade_methylase_Trfase_N"/>
</dbReference>
<protein>
    <submittedName>
        <fullName evidence="8">23S rRNA (Adenine-N6)-dimethyltransferase</fullName>
    </submittedName>
</protein>
<dbReference type="PANTHER" id="PTHR11727:SF27">
    <property type="entry name" value="RIBOSOMAL RNA SMALL SUBUNIT METHYLTRANSFERASE, CHLOROPLASTIC"/>
    <property type="match status" value="1"/>
</dbReference>
<evidence type="ECO:0000256" key="5">
    <source>
        <dbReference type="PROSITE-ProRule" id="PRU01026"/>
    </source>
</evidence>
<feature type="binding site" evidence="5">
    <location>
        <position position="119"/>
    </location>
    <ligand>
        <name>S-adenosyl-L-methionine</name>
        <dbReference type="ChEBI" id="CHEBI:59789"/>
    </ligand>
</feature>
<evidence type="ECO:0000313" key="8">
    <source>
        <dbReference type="EMBL" id="PSL02048.1"/>
    </source>
</evidence>
<keyword evidence="4 5" id="KW-0694">RNA-binding</keyword>
<proteinExistence type="inferred from homology"/>
<dbReference type="SMART" id="SM00650">
    <property type="entry name" value="rADc"/>
    <property type="match status" value="1"/>
</dbReference>
<organism evidence="8 9">
    <name type="scientific">Haloactinopolyspora alba</name>
    <dbReference type="NCBI Taxonomy" id="648780"/>
    <lineage>
        <taxon>Bacteria</taxon>
        <taxon>Bacillati</taxon>
        <taxon>Actinomycetota</taxon>
        <taxon>Actinomycetes</taxon>
        <taxon>Jiangellales</taxon>
        <taxon>Jiangellaceae</taxon>
        <taxon>Haloactinopolyspora</taxon>
    </lineage>
</organism>
<evidence type="ECO:0000256" key="4">
    <source>
        <dbReference type="ARBA" id="ARBA00022884"/>
    </source>
</evidence>
<evidence type="ECO:0000313" key="9">
    <source>
        <dbReference type="Proteomes" id="UP000243528"/>
    </source>
</evidence>
<feature type="binding site" evidence="5">
    <location>
        <position position="78"/>
    </location>
    <ligand>
        <name>S-adenosyl-L-methionine</name>
        <dbReference type="ChEBI" id="CHEBI:59789"/>
    </ligand>
</feature>
<dbReference type="PROSITE" id="PS51689">
    <property type="entry name" value="SAM_RNA_A_N6_MT"/>
    <property type="match status" value="1"/>
</dbReference>
<evidence type="ECO:0000256" key="6">
    <source>
        <dbReference type="SAM" id="MobiDB-lite"/>
    </source>
</evidence>
<dbReference type="OrthoDB" id="3616874at2"/>